<dbReference type="InterPro" id="IPR022682">
    <property type="entry name" value="Calpain_domain_III"/>
</dbReference>
<evidence type="ECO:0000313" key="2">
    <source>
        <dbReference type="EMBL" id="KAL0162784.1"/>
    </source>
</evidence>
<reference evidence="2 3" key="1">
    <citation type="submission" date="2024-05" db="EMBL/GenBank/DDBJ databases">
        <title>Genome sequencing and assembly of Indian major carp, Cirrhinus mrigala (Hamilton, 1822).</title>
        <authorList>
            <person name="Mohindra V."/>
            <person name="Chowdhury L.M."/>
            <person name="Lal K."/>
            <person name="Jena J.K."/>
        </authorList>
    </citation>
    <scope>NUCLEOTIDE SEQUENCE [LARGE SCALE GENOMIC DNA]</scope>
    <source>
        <strain evidence="2">CM1030</strain>
        <tissue evidence="2">Blood</tissue>
    </source>
</reference>
<dbReference type="Gene3D" id="2.60.120.380">
    <property type="match status" value="1"/>
</dbReference>
<evidence type="ECO:0000313" key="3">
    <source>
        <dbReference type="Proteomes" id="UP001529510"/>
    </source>
</evidence>
<organism evidence="2 3">
    <name type="scientific">Cirrhinus mrigala</name>
    <name type="common">Mrigala</name>
    <dbReference type="NCBI Taxonomy" id="683832"/>
    <lineage>
        <taxon>Eukaryota</taxon>
        <taxon>Metazoa</taxon>
        <taxon>Chordata</taxon>
        <taxon>Craniata</taxon>
        <taxon>Vertebrata</taxon>
        <taxon>Euteleostomi</taxon>
        <taxon>Actinopterygii</taxon>
        <taxon>Neopterygii</taxon>
        <taxon>Teleostei</taxon>
        <taxon>Ostariophysi</taxon>
        <taxon>Cypriniformes</taxon>
        <taxon>Cyprinidae</taxon>
        <taxon>Labeoninae</taxon>
        <taxon>Labeonini</taxon>
        <taxon>Cirrhinus</taxon>
    </lineage>
</organism>
<feature type="non-terminal residue" evidence="2">
    <location>
        <position position="1"/>
    </location>
</feature>
<comment type="caution">
    <text evidence="2">The sequence shown here is derived from an EMBL/GenBank/DDBJ whole genome shotgun (WGS) entry which is preliminary data.</text>
</comment>
<dbReference type="InterPro" id="IPR036213">
    <property type="entry name" value="Calpain_III_sf"/>
</dbReference>
<dbReference type="Proteomes" id="UP001529510">
    <property type="component" value="Unassembled WGS sequence"/>
</dbReference>
<gene>
    <name evidence="2" type="ORF">M9458_042180</name>
</gene>
<name>A0ABD0NLC4_CIRMR</name>
<dbReference type="SUPFAM" id="SSF49758">
    <property type="entry name" value="Calpain large subunit, middle domain (domain III)"/>
    <property type="match status" value="1"/>
</dbReference>
<feature type="domain" description="Peptidase C2 calpain large subunit" evidence="1">
    <location>
        <begin position="1"/>
        <end position="89"/>
    </location>
</feature>
<dbReference type="AlphaFoldDB" id="A0ABD0NLC4"/>
<sequence length="89" mass="10303">GSWTHRDDPLRNRAGGCINHKTTFLQNPQAFDALGLHWSEFNAYFCPQYVFDVRKVEDEVLICLQQKERRATPKEGKGENLAIGFDIHR</sequence>
<dbReference type="Pfam" id="PF01067">
    <property type="entry name" value="Calpain_III"/>
    <property type="match status" value="1"/>
</dbReference>
<protein>
    <recommendedName>
        <fullName evidence="1">Peptidase C2 calpain large subunit domain-containing protein</fullName>
    </recommendedName>
</protein>
<feature type="non-terminal residue" evidence="2">
    <location>
        <position position="89"/>
    </location>
</feature>
<proteinExistence type="predicted"/>
<dbReference type="EMBL" id="JAMKFB020000021">
    <property type="protein sequence ID" value="KAL0162784.1"/>
    <property type="molecule type" value="Genomic_DNA"/>
</dbReference>
<accession>A0ABD0NLC4</accession>
<evidence type="ECO:0000259" key="1">
    <source>
        <dbReference type="Pfam" id="PF01067"/>
    </source>
</evidence>
<keyword evidence="3" id="KW-1185">Reference proteome</keyword>